<evidence type="ECO:0000313" key="3">
    <source>
        <dbReference type="EMBL" id="KXG87276.1"/>
    </source>
</evidence>
<dbReference type="FunFam" id="3.40.50.720:FF:000084">
    <property type="entry name" value="Short-chain dehydrogenase reductase"/>
    <property type="match status" value="1"/>
</dbReference>
<proteinExistence type="inferred from homology"/>
<dbReference type="NCBIfam" id="NF005095">
    <property type="entry name" value="PRK06523.1"/>
    <property type="match status" value="1"/>
</dbReference>
<dbReference type="PANTHER" id="PTHR43477:SF1">
    <property type="entry name" value="DIHYDROANTICAPSIN 7-DEHYDROGENASE"/>
    <property type="match status" value="1"/>
</dbReference>
<dbReference type="InterPro" id="IPR036291">
    <property type="entry name" value="NAD(P)-bd_dom_sf"/>
</dbReference>
<dbReference type="RefSeq" id="WP_067653221.1">
    <property type="nucleotide sequence ID" value="NZ_KQ961036.1"/>
</dbReference>
<dbReference type="Proteomes" id="UP000070498">
    <property type="component" value="Unassembled WGS sequence"/>
</dbReference>
<dbReference type="PROSITE" id="PS00061">
    <property type="entry name" value="ADH_SHORT"/>
    <property type="match status" value="1"/>
</dbReference>
<dbReference type="STRING" id="2052828.ATO67_19910"/>
<accession>A0A135P798</accession>
<dbReference type="SUPFAM" id="SSF51735">
    <property type="entry name" value="NAD(P)-binding Rossmann-fold domains"/>
    <property type="match status" value="1"/>
</dbReference>
<dbReference type="PRINTS" id="PR00081">
    <property type="entry name" value="GDHRDH"/>
</dbReference>
<dbReference type="InterPro" id="IPR002347">
    <property type="entry name" value="SDR_fam"/>
</dbReference>
<gene>
    <name evidence="3" type="ORF">ATO67_19910</name>
</gene>
<dbReference type="Gene3D" id="3.40.50.720">
    <property type="entry name" value="NAD(P)-binding Rossmann-like Domain"/>
    <property type="match status" value="1"/>
</dbReference>
<dbReference type="EMBL" id="LNUW01000007">
    <property type="protein sequence ID" value="KXG87276.1"/>
    <property type="molecule type" value="Genomic_DNA"/>
</dbReference>
<dbReference type="InterPro" id="IPR051122">
    <property type="entry name" value="SDR_DHRS6-like"/>
</dbReference>
<sequence length="259" mass="26534">MTQFLTLQGRRALITGGTSGAGAATVALFNELGASVLTTARKKPADFSGAAFVEADLTTPTGVKAVVDAVQRELGGLDILVNVLGGSSAPSGGFAALTDAEWEKEFNLNFFPAVRLDRALIPGMIAQGSGVVIHVTSIQRNLPLPEATTGYASAKGALNTYSKSISKEVSPKGVRVVRVSPGWIADPGANGLALRIAKEAGIEYQAAVQVIMNSLGGIPLGRPAKPEEVADLIAFLASDRAASITGTEHVIDGGTVPTA</sequence>
<dbReference type="PANTHER" id="PTHR43477">
    <property type="entry name" value="DIHYDROANTICAPSIN 7-DEHYDROGENASE"/>
    <property type="match status" value="1"/>
</dbReference>
<keyword evidence="4" id="KW-1185">Reference proteome</keyword>
<reference evidence="3 4" key="1">
    <citation type="submission" date="2015-11" db="EMBL/GenBank/DDBJ databases">
        <title>Draft genome sequence of Agrobacterium sp. R89-1.</title>
        <authorList>
            <person name="Zahradnik J."/>
            <person name="Kyslikova E."/>
            <person name="Palyzova A."/>
            <person name="Kyslik P."/>
        </authorList>
    </citation>
    <scope>NUCLEOTIDE SEQUENCE [LARGE SCALE GENOMIC DNA]</scope>
    <source>
        <strain evidence="3 4">R89-1</strain>
    </source>
</reference>
<dbReference type="GO" id="GO:0016491">
    <property type="term" value="F:oxidoreductase activity"/>
    <property type="evidence" value="ECO:0007669"/>
    <property type="project" value="UniProtKB-KW"/>
</dbReference>
<protein>
    <submittedName>
        <fullName evidence="3">Short-chain dehydrogenase</fullName>
    </submittedName>
</protein>
<comment type="caution">
    <text evidence="3">The sequence shown here is derived from an EMBL/GenBank/DDBJ whole genome shotgun (WGS) entry which is preliminary data.</text>
</comment>
<evidence type="ECO:0000256" key="2">
    <source>
        <dbReference type="ARBA" id="ARBA00023002"/>
    </source>
</evidence>
<name>A0A135P798_9HYPH</name>
<evidence type="ECO:0000313" key="4">
    <source>
        <dbReference type="Proteomes" id="UP000070498"/>
    </source>
</evidence>
<dbReference type="InterPro" id="IPR020904">
    <property type="entry name" value="Sc_DH/Rdtase_CS"/>
</dbReference>
<organism evidence="3 4">
    <name type="scientific">Agrobacterium bohemicum</name>
    <dbReference type="NCBI Taxonomy" id="2052828"/>
    <lineage>
        <taxon>Bacteria</taxon>
        <taxon>Pseudomonadati</taxon>
        <taxon>Pseudomonadota</taxon>
        <taxon>Alphaproteobacteria</taxon>
        <taxon>Hyphomicrobiales</taxon>
        <taxon>Rhizobiaceae</taxon>
        <taxon>Rhizobium/Agrobacterium group</taxon>
        <taxon>Agrobacterium</taxon>
    </lineage>
</organism>
<comment type="similarity">
    <text evidence="1">Belongs to the short-chain dehydrogenases/reductases (SDR) family.</text>
</comment>
<dbReference type="PRINTS" id="PR00080">
    <property type="entry name" value="SDRFAMILY"/>
</dbReference>
<keyword evidence="2" id="KW-0560">Oxidoreductase</keyword>
<dbReference type="Pfam" id="PF13561">
    <property type="entry name" value="adh_short_C2"/>
    <property type="match status" value="1"/>
</dbReference>
<dbReference type="AlphaFoldDB" id="A0A135P798"/>
<evidence type="ECO:0000256" key="1">
    <source>
        <dbReference type="ARBA" id="ARBA00006484"/>
    </source>
</evidence>